<evidence type="ECO:0000313" key="2">
    <source>
        <dbReference type="Proteomes" id="UP000285405"/>
    </source>
</evidence>
<comment type="caution">
    <text evidence="1">The sequence shown here is derived from an EMBL/GenBank/DDBJ whole genome shotgun (WGS) entry which is preliminary data.</text>
</comment>
<accession>A0A420HEP9</accession>
<sequence>MIRIIMNFLKSFPFLGSIATFKSQCVLITFSLIKKRLSSLDFIVRVDFLRLIPPCHEKNANPESPLSLDGQ</sequence>
<dbReference type="EMBL" id="MCBR01020039">
    <property type="protein sequence ID" value="RKF55863.1"/>
    <property type="molecule type" value="Genomic_DNA"/>
</dbReference>
<evidence type="ECO:0000313" key="1">
    <source>
        <dbReference type="EMBL" id="RKF55863.1"/>
    </source>
</evidence>
<organism evidence="1 2">
    <name type="scientific">Golovinomyces cichoracearum</name>
    <dbReference type="NCBI Taxonomy" id="62708"/>
    <lineage>
        <taxon>Eukaryota</taxon>
        <taxon>Fungi</taxon>
        <taxon>Dikarya</taxon>
        <taxon>Ascomycota</taxon>
        <taxon>Pezizomycotina</taxon>
        <taxon>Leotiomycetes</taxon>
        <taxon>Erysiphales</taxon>
        <taxon>Erysiphaceae</taxon>
        <taxon>Golovinomyces</taxon>
    </lineage>
</organism>
<reference evidence="1 2" key="1">
    <citation type="journal article" date="2018" name="BMC Genomics">
        <title>Comparative genome analyses reveal sequence features reflecting distinct modes of host-adaptation between dicot and monocot powdery mildew.</title>
        <authorList>
            <person name="Wu Y."/>
            <person name="Ma X."/>
            <person name="Pan Z."/>
            <person name="Kale S.D."/>
            <person name="Song Y."/>
            <person name="King H."/>
            <person name="Zhang Q."/>
            <person name="Presley C."/>
            <person name="Deng X."/>
            <person name="Wei C.I."/>
            <person name="Xiao S."/>
        </authorList>
    </citation>
    <scope>NUCLEOTIDE SEQUENCE [LARGE SCALE GENOMIC DNA]</scope>
    <source>
        <strain evidence="1">UCSC1</strain>
    </source>
</reference>
<gene>
    <name evidence="1" type="ORF">GcC1_200018</name>
</gene>
<dbReference type="Proteomes" id="UP000285405">
    <property type="component" value="Unassembled WGS sequence"/>
</dbReference>
<dbReference type="AlphaFoldDB" id="A0A420HEP9"/>
<name>A0A420HEP9_9PEZI</name>
<proteinExistence type="predicted"/>
<protein>
    <submittedName>
        <fullName evidence="1">Uncharacterized protein</fullName>
    </submittedName>
</protein>